<dbReference type="EMBL" id="OV170234">
    <property type="protein sequence ID" value="CAH0719981.1"/>
    <property type="molecule type" value="Genomic_DNA"/>
</dbReference>
<sequence length="1362" mass="156445">MAASATEIEDFLSGPLVSWLKSCLPDAASIKEYSSLFDGDILHHIYLQIDPEPSFHITKLTGLEDQALLLGRVKNFDAIVKNVKALYDEELGMTLLVVPECICLGKAPDSRDGLENMKLLSLLLLGAAVQCPNKEIFITRIKELDVDLQHNIVECIKQVTDMQTVVLTPDAIDLFQSPTMFNHMRRLAKERDHYLQNWATLVLNEGLCENETENKNGKSRSTQSVNQNNGESQHLAVELADWKARLRKQRQELEEKSEQLSECREELEHTKLVLAKLRADSQEWFNEARKAAGYRDEVDALREKAERCDRLEQEIQRYRDRLTDAEYYKTRVAELREDNKALMETRDALEEQLQRARKRADQCLSLEAAMIKLKREANDIALERDADQQKIQELIEENNHLQYITRSVLSESNNSNLDTDNECENTLESGENSLSEQLTSNAQARALKLELENKRLLSTIDSLREHSLLESSDKVLELEKEKKRLALKCEQLQENCNRLKQQNSELEEVFKNALEENRKLQDSLDNQKSFIDRQAIDRDSEKNKLQDFERHLESLTKDKQRIQMLCDSIQRRADDLEKTLDARTKELNTVKPEAEKVTRFIIQTEELKTKLTYSEKETHNLQREVTKLREAVEEKDVTLDTITTEIELKNKEIERLTRQIEINQSLSSRLQDLEQKTQELKSSKKVDTETIQTLQKDLILEKVNFDKLRNCMDKLGINTSDIISKDVGVEELLEKIITNVDHETLVSEIAAKANFYKLVPCNCNNKEKSDVEENITNPQIEQLTADLAALQASLENCQAENAKLQVNVATLNSQNGSLISQQMTLQLANSQLAAEKEEVIKQLEVLKDKQDNLLRDQVALQTLHEQLNTEYEMLLSEKEPVKAAIRDLKIENRELKEKIVTYEKKVSDFELERENLKIESRNLTNLRAEHSKLKEDFRNLFTASDRLKNEYRNMQDEYRNIRSEVAQLKLKNTEISGEINTKSDMITSMELEISKTNQHCEMLIQMNKSLDTDRRSLMDHVSQLLTQYHELLAHSLKDKQHYHEEEKMFADRVNALCRQKEKLEEKIMEHYKKLDNCTTKRRGFGASFVKRVRKAGTDLINKVPTRSNKRIEDANRSKSQLTLAGSESGESDPGSQDLEKLSKNSDPEQGSSNPSVESPRHSDSSFSRRYDESLLKKSDIDMSGSIHSLDPIRLNEGNFVRRLSSASIHSGGGDDALIRASLRRRPHKAVPPTHRNSFQGIEGESSLPAASTPSPVFGTAGTRRTVYLADDNPEVNINNKPQSTPVKENPTYLVYNRISTVIGDGACQNDRSMENHRPISEQSRSVEENLEREDVRHDKRTSRSDKPENSKETAIWYEYGCV</sequence>
<feature type="region of interest" description="Disordered" evidence="5">
    <location>
        <begin position="1103"/>
        <end position="1168"/>
    </location>
</feature>
<protein>
    <recommendedName>
        <fullName evidence="6">HOOK N-terminal domain-containing protein</fullName>
    </recommendedName>
</protein>
<keyword evidence="3 4" id="KW-0175">Coiled coil</keyword>
<dbReference type="GO" id="GO:0005737">
    <property type="term" value="C:cytoplasm"/>
    <property type="evidence" value="ECO:0007669"/>
    <property type="project" value="UniProtKB-SubCell"/>
</dbReference>
<dbReference type="SUPFAM" id="SSF116907">
    <property type="entry name" value="Hook domain"/>
    <property type="match status" value="1"/>
</dbReference>
<dbReference type="CDD" id="cd22223">
    <property type="entry name" value="HkD_HkRP"/>
    <property type="match status" value="1"/>
</dbReference>
<dbReference type="PANTHER" id="PTHR18947:SF28">
    <property type="entry name" value="GIRDIN, ISOFORM A"/>
    <property type="match status" value="1"/>
</dbReference>
<feature type="compositionally biased region" description="Basic and acidic residues" evidence="5">
    <location>
        <begin position="1311"/>
        <end position="1351"/>
    </location>
</feature>
<dbReference type="InterPro" id="IPR036872">
    <property type="entry name" value="CH_dom_sf"/>
</dbReference>
<dbReference type="Gene3D" id="1.10.287.1490">
    <property type="match status" value="1"/>
</dbReference>
<evidence type="ECO:0000256" key="4">
    <source>
        <dbReference type="SAM" id="Coils"/>
    </source>
</evidence>
<evidence type="ECO:0000256" key="2">
    <source>
        <dbReference type="ARBA" id="ARBA00022490"/>
    </source>
</evidence>
<keyword evidence="8" id="KW-1185">Reference proteome</keyword>
<dbReference type="GO" id="GO:0030705">
    <property type="term" value="P:cytoskeleton-dependent intracellular transport"/>
    <property type="evidence" value="ECO:0007669"/>
    <property type="project" value="InterPro"/>
</dbReference>
<feature type="non-terminal residue" evidence="7">
    <location>
        <position position="1362"/>
    </location>
</feature>
<dbReference type="Gene3D" id="1.10.418.10">
    <property type="entry name" value="Calponin-like domain"/>
    <property type="match status" value="1"/>
</dbReference>
<feature type="compositionally biased region" description="Polar residues" evidence="5">
    <location>
        <begin position="1147"/>
        <end position="1156"/>
    </location>
</feature>
<proteinExistence type="predicted"/>
<dbReference type="Pfam" id="PF19047">
    <property type="entry name" value="HOOK_N"/>
    <property type="match status" value="1"/>
</dbReference>
<dbReference type="GO" id="GO:0005813">
    <property type="term" value="C:centrosome"/>
    <property type="evidence" value="ECO:0007669"/>
    <property type="project" value="TreeGrafter"/>
</dbReference>
<feature type="region of interest" description="Disordered" evidence="5">
    <location>
        <begin position="211"/>
        <end position="231"/>
    </location>
</feature>
<dbReference type="PANTHER" id="PTHR18947">
    <property type="entry name" value="HOOK PROTEINS"/>
    <property type="match status" value="1"/>
</dbReference>
<dbReference type="Proteomes" id="UP000838878">
    <property type="component" value="Chromosome 14"/>
</dbReference>
<dbReference type="OrthoDB" id="10254988at2759"/>
<feature type="coiled-coil region" evidence="4">
    <location>
        <begin position="780"/>
        <end position="971"/>
    </location>
</feature>
<feature type="domain" description="HOOK N-terminal" evidence="6">
    <location>
        <begin position="16"/>
        <end position="157"/>
    </location>
</feature>
<dbReference type="GO" id="GO:0031122">
    <property type="term" value="P:cytoplasmic microtubule organization"/>
    <property type="evidence" value="ECO:0007669"/>
    <property type="project" value="TreeGrafter"/>
</dbReference>
<dbReference type="GO" id="GO:0051959">
    <property type="term" value="F:dynein light intermediate chain binding"/>
    <property type="evidence" value="ECO:0007669"/>
    <property type="project" value="TreeGrafter"/>
</dbReference>
<dbReference type="GO" id="GO:0008017">
    <property type="term" value="F:microtubule binding"/>
    <property type="evidence" value="ECO:0007669"/>
    <property type="project" value="TreeGrafter"/>
</dbReference>
<feature type="compositionally biased region" description="Polar residues" evidence="5">
    <location>
        <begin position="219"/>
        <end position="231"/>
    </location>
</feature>
<comment type="subcellular location">
    <subcellularLocation>
        <location evidence="1">Cytoplasm</location>
    </subcellularLocation>
</comment>
<gene>
    <name evidence="7" type="ORF">BINO364_LOCUS6263</name>
</gene>
<dbReference type="InterPro" id="IPR043936">
    <property type="entry name" value="HOOK_N"/>
</dbReference>
<feature type="coiled-coil region" evidence="4">
    <location>
        <begin position="236"/>
        <end position="397"/>
    </location>
</feature>
<evidence type="ECO:0000256" key="5">
    <source>
        <dbReference type="SAM" id="MobiDB-lite"/>
    </source>
</evidence>
<name>A0A8J9Y9U0_9NEOP</name>
<evidence type="ECO:0000259" key="6">
    <source>
        <dbReference type="Pfam" id="PF19047"/>
    </source>
</evidence>
<organism evidence="7 8">
    <name type="scientific">Brenthis ino</name>
    <name type="common">lesser marbled fritillary</name>
    <dbReference type="NCBI Taxonomy" id="405034"/>
    <lineage>
        <taxon>Eukaryota</taxon>
        <taxon>Metazoa</taxon>
        <taxon>Ecdysozoa</taxon>
        <taxon>Arthropoda</taxon>
        <taxon>Hexapoda</taxon>
        <taxon>Insecta</taxon>
        <taxon>Pterygota</taxon>
        <taxon>Neoptera</taxon>
        <taxon>Endopterygota</taxon>
        <taxon>Lepidoptera</taxon>
        <taxon>Glossata</taxon>
        <taxon>Ditrysia</taxon>
        <taxon>Papilionoidea</taxon>
        <taxon>Nymphalidae</taxon>
        <taxon>Heliconiinae</taxon>
        <taxon>Argynnini</taxon>
        <taxon>Brenthis</taxon>
    </lineage>
</organism>
<evidence type="ECO:0000256" key="3">
    <source>
        <dbReference type="ARBA" id="ARBA00023054"/>
    </source>
</evidence>
<feature type="coiled-coil region" evidence="4">
    <location>
        <begin position="446"/>
        <end position="586"/>
    </location>
</feature>
<feature type="region of interest" description="Disordered" evidence="5">
    <location>
        <begin position="1306"/>
        <end position="1351"/>
    </location>
</feature>
<feature type="compositionally biased region" description="Basic and acidic residues" evidence="5">
    <location>
        <begin position="1158"/>
        <end position="1168"/>
    </location>
</feature>
<reference evidence="7" key="1">
    <citation type="submission" date="2021-12" db="EMBL/GenBank/DDBJ databases">
        <authorList>
            <person name="Martin H S."/>
        </authorList>
    </citation>
    <scope>NUCLEOTIDE SEQUENCE</scope>
</reference>
<evidence type="ECO:0000256" key="1">
    <source>
        <dbReference type="ARBA" id="ARBA00004496"/>
    </source>
</evidence>
<evidence type="ECO:0000313" key="8">
    <source>
        <dbReference type="Proteomes" id="UP000838878"/>
    </source>
</evidence>
<feature type="compositionally biased region" description="Basic and acidic residues" evidence="5">
    <location>
        <begin position="1137"/>
        <end position="1146"/>
    </location>
</feature>
<feature type="coiled-coil region" evidence="4">
    <location>
        <begin position="1053"/>
        <end position="1080"/>
    </location>
</feature>
<feature type="coiled-coil region" evidence="4">
    <location>
        <begin position="639"/>
        <end position="683"/>
    </location>
</feature>
<keyword evidence="2" id="KW-0963">Cytoplasm</keyword>
<evidence type="ECO:0000313" key="7">
    <source>
        <dbReference type="EMBL" id="CAH0719981.1"/>
    </source>
</evidence>
<feature type="region of interest" description="Disordered" evidence="5">
    <location>
        <begin position="1226"/>
        <end position="1257"/>
    </location>
</feature>
<accession>A0A8J9Y9U0</accession>